<evidence type="ECO:0000313" key="2">
    <source>
        <dbReference type="EMBL" id="KIJ94964.1"/>
    </source>
</evidence>
<feature type="transmembrane region" description="Helical" evidence="1">
    <location>
        <begin position="20"/>
        <end position="41"/>
    </location>
</feature>
<feature type="transmembrane region" description="Helical" evidence="1">
    <location>
        <begin position="112"/>
        <end position="131"/>
    </location>
</feature>
<proteinExistence type="predicted"/>
<keyword evidence="1" id="KW-0472">Membrane</keyword>
<sequence length="167" mass="19004">MSRVPICPQVLPNSINMDTILNILSMFALVLIPLSLGYFFNTSWIRPFLWIPAESTSLMGTFLLLKPPSNIRFETIPYALQIGIIVVFFLLADVWFKLLVFLGAGCQSEEGVALTFVTFLMISGWKFDVYLMDLGRRVKERLGCPLTSTPHMLAKIKLKWALRLVKF</sequence>
<evidence type="ECO:0000313" key="3">
    <source>
        <dbReference type="Proteomes" id="UP000054477"/>
    </source>
</evidence>
<keyword evidence="1" id="KW-1133">Transmembrane helix</keyword>
<accession>A0A0C9WJM7</accession>
<protein>
    <submittedName>
        <fullName evidence="2">Uncharacterized protein</fullName>
    </submittedName>
</protein>
<feature type="transmembrane region" description="Helical" evidence="1">
    <location>
        <begin position="77"/>
        <end position="100"/>
    </location>
</feature>
<dbReference type="AlphaFoldDB" id="A0A0C9WJM7"/>
<evidence type="ECO:0000256" key="1">
    <source>
        <dbReference type="SAM" id="Phobius"/>
    </source>
</evidence>
<dbReference type="EMBL" id="KN838772">
    <property type="protein sequence ID" value="KIJ94964.1"/>
    <property type="molecule type" value="Genomic_DNA"/>
</dbReference>
<organism evidence="2 3">
    <name type="scientific">Laccaria amethystina LaAM-08-1</name>
    <dbReference type="NCBI Taxonomy" id="1095629"/>
    <lineage>
        <taxon>Eukaryota</taxon>
        <taxon>Fungi</taxon>
        <taxon>Dikarya</taxon>
        <taxon>Basidiomycota</taxon>
        <taxon>Agaricomycotina</taxon>
        <taxon>Agaricomycetes</taxon>
        <taxon>Agaricomycetidae</taxon>
        <taxon>Agaricales</taxon>
        <taxon>Agaricineae</taxon>
        <taxon>Hydnangiaceae</taxon>
        <taxon>Laccaria</taxon>
    </lineage>
</organism>
<reference evidence="2 3" key="1">
    <citation type="submission" date="2014-04" db="EMBL/GenBank/DDBJ databases">
        <authorList>
            <consortium name="DOE Joint Genome Institute"/>
            <person name="Kuo A."/>
            <person name="Kohler A."/>
            <person name="Nagy L.G."/>
            <person name="Floudas D."/>
            <person name="Copeland A."/>
            <person name="Barry K.W."/>
            <person name="Cichocki N."/>
            <person name="Veneault-Fourrey C."/>
            <person name="LaButti K."/>
            <person name="Lindquist E.A."/>
            <person name="Lipzen A."/>
            <person name="Lundell T."/>
            <person name="Morin E."/>
            <person name="Murat C."/>
            <person name="Sun H."/>
            <person name="Tunlid A."/>
            <person name="Henrissat B."/>
            <person name="Grigoriev I.V."/>
            <person name="Hibbett D.S."/>
            <person name="Martin F."/>
            <person name="Nordberg H.P."/>
            <person name="Cantor M.N."/>
            <person name="Hua S.X."/>
        </authorList>
    </citation>
    <scope>NUCLEOTIDE SEQUENCE [LARGE SCALE GENOMIC DNA]</scope>
    <source>
        <strain evidence="2 3">LaAM-08-1</strain>
    </source>
</reference>
<keyword evidence="1" id="KW-0812">Transmembrane</keyword>
<dbReference type="Proteomes" id="UP000054477">
    <property type="component" value="Unassembled WGS sequence"/>
</dbReference>
<reference evidence="3" key="2">
    <citation type="submission" date="2015-01" db="EMBL/GenBank/DDBJ databases">
        <title>Evolutionary Origins and Diversification of the Mycorrhizal Mutualists.</title>
        <authorList>
            <consortium name="DOE Joint Genome Institute"/>
            <consortium name="Mycorrhizal Genomics Consortium"/>
            <person name="Kohler A."/>
            <person name="Kuo A."/>
            <person name="Nagy L.G."/>
            <person name="Floudas D."/>
            <person name="Copeland A."/>
            <person name="Barry K.W."/>
            <person name="Cichocki N."/>
            <person name="Veneault-Fourrey C."/>
            <person name="LaButti K."/>
            <person name="Lindquist E.A."/>
            <person name="Lipzen A."/>
            <person name="Lundell T."/>
            <person name="Morin E."/>
            <person name="Murat C."/>
            <person name="Riley R."/>
            <person name="Ohm R."/>
            <person name="Sun H."/>
            <person name="Tunlid A."/>
            <person name="Henrissat B."/>
            <person name="Grigoriev I.V."/>
            <person name="Hibbett D.S."/>
            <person name="Martin F."/>
        </authorList>
    </citation>
    <scope>NUCLEOTIDE SEQUENCE [LARGE SCALE GENOMIC DNA]</scope>
    <source>
        <strain evidence="3">LaAM-08-1</strain>
    </source>
</reference>
<gene>
    <name evidence="2" type="ORF">K443DRAFT_11706</name>
</gene>
<name>A0A0C9WJM7_9AGAR</name>
<dbReference type="HOGENOM" id="CLU_1594805_0_0_1"/>
<keyword evidence="3" id="KW-1185">Reference proteome</keyword>